<dbReference type="EMBL" id="CM044708">
    <property type="protein sequence ID" value="KAI5650518.1"/>
    <property type="molecule type" value="Genomic_DNA"/>
</dbReference>
<protein>
    <submittedName>
        <fullName evidence="1">Uncharacterized protein</fullName>
    </submittedName>
</protein>
<dbReference type="Proteomes" id="UP001060085">
    <property type="component" value="Linkage Group LG08"/>
</dbReference>
<keyword evidence="2" id="KW-1185">Reference proteome</keyword>
<name>A0ACB9ZSV5_CATRO</name>
<evidence type="ECO:0000313" key="1">
    <source>
        <dbReference type="EMBL" id="KAI5650518.1"/>
    </source>
</evidence>
<organism evidence="1 2">
    <name type="scientific">Catharanthus roseus</name>
    <name type="common">Madagascar periwinkle</name>
    <name type="synonym">Vinca rosea</name>
    <dbReference type="NCBI Taxonomy" id="4058"/>
    <lineage>
        <taxon>Eukaryota</taxon>
        <taxon>Viridiplantae</taxon>
        <taxon>Streptophyta</taxon>
        <taxon>Embryophyta</taxon>
        <taxon>Tracheophyta</taxon>
        <taxon>Spermatophyta</taxon>
        <taxon>Magnoliopsida</taxon>
        <taxon>eudicotyledons</taxon>
        <taxon>Gunneridae</taxon>
        <taxon>Pentapetalae</taxon>
        <taxon>asterids</taxon>
        <taxon>lamiids</taxon>
        <taxon>Gentianales</taxon>
        <taxon>Apocynaceae</taxon>
        <taxon>Rauvolfioideae</taxon>
        <taxon>Vinceae</taxon>
        <taxon>Catharanthinae</taxon>
        <taxon>Catharanthus</taxon>
    </lineage>
</organism>
<sequence length="514" mass="58034">MMISPLQICCSAIALSQSPVAASSSFICPPVTKLATPALVTRCSRMCQQAAIVSLAQSKPNIDVRSPIVRESDGDLKATEDGEESSGRISVVQVPRPRYISVSKSELLNAIVSTMFESQVKADQFIRLSKCLETILHAEHKSILEEMRVNYDLTNYVENNSPDLWSELVSSGKKSDAVIKKPLKTKSTDEGEVHMTEQEKPNHISGRHSQLGSSSDNDKKNSVKRASIYTHFQRSFVQLLYNAEFEELSVRDLLLTSALNTDYLLTLPINVDWKRAAESNAIIYSNHSIRCRRGYTTEKQMGLLTVEKLDYLQSKLLQRLFLLIAKPLGNFGIWLAKVLGSTRQKHGKLVWEGIKLWLEKLPLFQKSYSYGEFTSTKEVGVDHLIECDLPIWLAAQRAVTRYEGILSAIGPRGRLLRKLLVWIGFSPSTTEQAFDLKSNTTGPDAESVSRWNTISITRVFKCNISLKLRDREVLVPHYWLEEVLLLSSLCKLLKMTVLTSCLRRLSRNFTYHFT</sequence>
<gene>
    <name evidence="1" type="ORF">M9H77_36523</name>
</gene>
<accession>A0ACB9ZSV5</accession>
<comment type="caution">
    <text evidence="1">The sequence shown here is derived from an EMBL/GenBank/DDBJ whole genome shotgun (WGS) entry which is preliminary data.</text>
</comment>
<reference evidence="2" key="1">
    <citation type="journal article" date="2023" name="Nat. Plants">
        <title>Single-cell RNA sequencing provides a high-resolution roadmap for understanding the multicellular compartmentation of specialized metabolism.</title>
        <authorList>
            <person name="Sun S."/>
            <person name="Shen X."/>
            <person name="Li Y."/>
            <person name="Li Y."/>
            <person name="Wang S."/>
            <person name="Li R."/>
            <person name="Zhang H."/>
            <person name="Shen G."/>
            <person name="Guo B."/>
            <person name="Wei J."/>
            <person name="Xu J."/>
            <person name="St-Pierre B."/>
            <person name="Chen S."/>
            <person name="Sun C."/>
        </authorList>
    </citation>
    <scope>NUCLEOTIDE SEQUENCE [LARGE SCALE GENOMIC DNA]</scope>
</reference>
<proteinExistence type="predicted"/>
<evidence type="ECO:0000313" key="2">
    <source>
        <dbReference type="Proteomes" id="UP001060085"/>
    </source>
</evidence>